<dbReference type="InterPro" id="IPR053827">
    <property type="entry name" value="Gp10_C"/>
</dbReference>
<dbReference type="GO" id="GO:0098024">
    <property type="term" value="C:virus tail, fiber"/>
    <property type="evidence" value="ECO:0007669"/>
    <property type="project" value="UniProtKB-KW"/>
</dbReference>
<evidence type="ECO:0000256" key="1">
    <source>
        <dbReference type="ARBA" id="ARBA00022672"/>
    </source>
</evidence>
<keyword evidence="1" id="KW-1227">Viral tail protein</keyword>
<keyword evidence="1" id="KW-0946">Virion</keyword>
<dbReference type="Proteomes" id="UP000270514">
    <property type="component" value="Segment"/>
</dbReference>
<protein>
    <submittedName>
        <fullName evidence="4">Tail fiber protein</fullName>
    </submittedName>
</protein>
<organism evidence="4 5">
    <name type="scientific">Enterobacteria phage KhF1</name>
    <dbReference type="NCBI Taxonomy" id="1651203"/>
    <lineage>
        <taxon>Viruses</taxon>
        <taxon>Duplodnaviria</taxon>
        <taxon>Heunggongvirae</taxon>
        <taxon>Uroviricota</taxon>
        <taxon>Caudoviricetes</taxon>
        <taxon>Andersonviridae</taxon>
        <taxon>Ounavirinae</taxon>
        <taxon>Felixounavirus</taxon>
        <taxon>Felixounavirus KhF1</taxon>
    </lineage>
</organism>
<evidence type="ECO:0000313" key="4">
    <source>
        <dbReference type="EMBL" id="ANZ51893.1"/>
    </source>
</evidence>
<keyword evidence="2" id="KW-1160">Virus entry into host cell</keyword>
<keyword evidence="5" id="KW-1185">Reference proteome</keyword>
<keyword evidence="1" id="KW-1230">Viral tail fiber protein</keyword>
<evidence type="ECO:0000313" key="5">
    <source>
        <dbReference type="Proteomes" id="UP000270514"/>
    </source>
</evidence>
<name>A0A384TAT7_9CAUD</name>
<feature type="domain" description="Baseplate structural protein Gp10 C-terminal" evidence="3">
    <location>
        <begin position="154"/>
        <end position="263"/>
    </location>
</feature>
<evidence type="ECO:0000259" key="3">
    <source>
        <dbReference type="Pfam" id="PF21939"/>
    </source>
</evidence>
<dbReference type="GO" id="GO:0019062">
    <property type="term" value="P:virion attachment to host cell"/>
    <property type="evidence" value="ECO:0007669"/>
    <property type="project" value="UniProtKB-KW"/>
</dbReference>
<keyword evidence="2" id="KW-0945">Host-virus interaction</keyword>
<evidence type="ECO:0000256" key="2">
    <source>
        <dbReference type="ARBA" id="ARBA00022804"/>
    </source>
</evidence>
<accession>A0A384TAT7</accession>
<dbReference type="EMBL" id="KT184313">
    <property type="protein sequence ID" value="ANZ51893.1"/>
    <property type="molecule type" value="Genomic_DNA"/>
</dbReference>
<dbReference type="Pfam" id="PF21939">
    <property type="entry name" value="Gp10_C"/>
    <property type="match status" value="1"/>
</dbReference>
<keyword evidence="2" id="KW-1161">Viral attachment to host cell</keyword>
<dbReference type="InterPro" id="IPR051934">
    <property type="entry name" value="Phage_Tail_Fiber_Structural"/>
</dbReference>
<proteinExistence type="predicted"/>
<sequence length="395" mass="41979">MAVGEIQISALPQAALPIDLSDIFHLKQGIEDKRCTLEQLLAPHSSLRNNPHGVTKTQIGLDNVINALQLVAANNLSDIVNVAQARANLQIMSSEEVNNLVQQHIQDKSNPHNTTKAQVGLSNVQNWTTSNLYNEDADKYATARAVNNLYKAVQASYPVGTIHLSMNSANPSTYLICGGTWELVSKGRALVGYDSDTRPAGSVFGASTVTLSVNNMPQHSHSVSLSGGGHTHNATVSISTFDYGTKTTNSFDYGTKTTNTTGNHNHVGSGSTSSAGAHNHRLTYESGGGLSERPAMVWSSRNDQSWYSADAVCEVAGSHTHSFSVTTNTTGNHNHTVGIGAHSHTVGIGSHTHNGTVTVSSSEHTHSGNTNSVGGGQAFNIEQPSFVLYVWQRTA</sequence>
<dbReference type="PANTHER" id="PTHR35191">
    <property type="entry name" value="PROPHAGE SIDE TAIL FIBER PROTEIN HOMOLOG STFQ-RELATED"/>
    <property type="match status" value="1"/>
</dbReference>
<dbReference type="PANTHER" id="PTHR35191:SF1">
    <property type="entry name" value="PROPHAGE SIDE TAIL FIBER PROTEIN HOMOLOG STFQ-RELATED"/>
    <property type="match status" value="1"/>
</dbReference>
<reference evidence="4 5" key="1">
    <citation type="submission" date="2015-06" db="EMBL/GenBank/DDBJ databases">
        <title>Identification and characterization of nine bacteriophages able to infect non-O157 STEC.</title>
        <authorList>
            <person name="Farrokhzad K."/>
            <person name="Applegate B.M."/>
            <person name="Zhang J."/>
        </authorList>
    </citation>
    <scope>NUCLEOTIDE SEQUENCE [LARGE SCALE GENOMIC DNA]</scope>
</reference>